<dbReference type="SMART" id="SM00361">
    <property type="entry name" value="RRM_1"/>
    <property type="match status" value="1"/>
</dbReference>
<keyword evidence="2" id="KW-0507">mRNA processing</keyword>
<dbReference type="GeneID" id="54366789"/>
<evidence type="ECO:0000256" key="1">
    <source>
        <dbReference type="ARBA" id="ARBA00004123"/>
    </source>
</evidence>
<reference evidence="11" key="1">
    <citation type="submission" date="2020-01" db="EMBL/GenBank/DDBJ databases">
        <authorList>
            <consortium name="DOE Joint Genome Institute"/>
            <person name="Haridas S."/>
            <person name="Albert R."/>
            <person name="Binder M."/>
            <person name="Bloem J."/>
            <person name="Labutti K."/>
            <person name="Salamov A."/>
            <person name="Andreopoulos B."/>
            <person name="Baker S.E."/>
            <person name="Barry K."/>
            <person name="Bills G."/>
            <person name="Bluhm B.H."/>
            <person name="Cannon C."/>
            <person name="Castanera R."/>
            <person name="Culley D.E."/>
            <person name="Daum C."/>
            <person name="Ezra D."/>
            <person name="Gonzalez J.B."/>
            <person name="Henrissat B."/>
            <person name="Kuo A."/>
            <person name="Liang C."/>
            <person name="Lipzen A."/>
            <person name="Lutzoni F."/>
            <person name="Magnuson J."/>
            <person name="Mondo S."/>
            <person name="Nolan M."/>
            <person name="Ohm R."/>
            <person name="Pangilinan J."/>
            <person name="Park H.-J."/>
            <person name="Ramirez L."/>
            <person name="Alfaro M."/>
            <person name="Sun H."/>
            <person name="Tritt A."/>
            <person name="Yoshinaga Y."/>
            <person name="Zwiers L.-H."/>
            <person name="Turgeon B.G."/>
            <person name="Goodwin S.B."/>
            <person name="Spatafora J.W."/>
            <person name="Crous P.W."/>
            <person name="Grigoriev I.V."/>
        </authorList>
    </citation>
    <scope>NUCLEOTIDE SEQUENCE</scope>
    <source>
        <strain evidence="11">CBS 342.82</strain>
    </source>
</reference>
<evidence type="ECO:0000256" key="3">
    <source>
        <dbReference type="ARBA" id="ARBA00022737"/>
    </source>
</evidence>
<proteinExistence type="predicted"/>
<dbReference type="CDD" id="cd12232">
    <property type="entry name" value="RRM3_U2AF65"/>
    <property type="match status" value="1"/>
</dbReference>
<feature type="domain" description="RRM" evidence="9">
    <location>
        <begin position="390"/>
        <end position="468"/>
    </location>
</feature>
<evidence type="ECO:0000256" key="4">
    <source>
        <dbReference type="ARBA" id="ARBA00022884"/>
    </source>
</evidence>
<dbReference type="OrthoDB" id="10266058at2759"/>
<dbReference type="InterPro" id="IPR035979">
    <property type="entry name" value="RBD_domain_sf"/>
</dbReference>
<evidence type="ECO:0000313" key="11">
    <source>
        <dbReference type="RefSeq" id="XP_033456060.1"/>
    </source>
</evidence>
<dbReference type="PROSITE" id="PS50102">
    <property type="entry name" value="RRM"/>
    <property type="match status" value="3"/>
</dbReference>
<dbReference type="GO" id="GO:0006397">
    <property type="term" value="P:mRNA processing"/>
    <property type="evidence" value="ECO:0007669"/>
    <property type="project" value="UniProtKB-KW"/>
</dbReference>
<reference evidence="11" key="2">
    <citation type="submission" date="2020-04" db="EMBL/GenBank/DDBJ databases">
        <authorList>
            <consortium name="NCBI Genome Project"/>
        </authorList>
    </citation>
    <scope>NUCLEOTIDE SEQUENCE</scope>
    <source>
        <strain evidence="11">CBS 342.82</strain>
    </source>
</reference>
<sequence length="596" mass="66400">MSDRRLQASRDDRRRDRDGDARGADARGDRRDRRRSRSPAGGIVAGPQSSNGGGRRYERREDVDSYSSSRGYREREREDRYGGRERNGGGERDWGRDRGADRGADRGGDRRDQRRGDDDRRREPRRDRDDLFSDRRRPGRDDRGDRGDRRDDRERDTRRDRDDERELERQTRKSPEPAARKPREPTPDLTDVVPILERKRRLTQWDIKPAGYENITAEQAKMSGMYPLPGAPQAQRQPMDPQRLQAFMNQPGNQASNTALKPNTARQSKRLMVYNISETLTDSGTVDFFNLQLNGLNVTRNNDPCVSAHISKDRSFALLEFKSPEDATTAMTLLDGVNVDASTATSNGHSNGTSAGLRIERPKDYIVPTVAADAESDNGTISNVVPDTQNKLVLANLPVNLDEAQILELLQSFGPMKSFVLVSYGGEDVSRGVVFLEYKDPNHTDVAIEGLSGMDLGSMPLKISRACIGTQQVGGEMSVNNMSLMAGTKSSEFGNGRVLCLMNMVTPAELMDAEEADEILEDITEECAKFGTLLETKMPRPVGGARHGSGVGKIYLKYESPESAAKALAALAGRNFSGRTVVVTHYLEENFDLNAW</sequence>
<dbReference type="SMART" id="SM00360">
    <property type="entry name" value="RRM"/>
    <property type="match status" value="3"/>
</dbReference>
<evidence type="ECO:0000313" key="10">
    <source>
        <dbReference type="Proteomes" id="UP000504637"/>
    </source>
</evidence>
<gene>
    <name evidence="11" type="ORF">K489DRAFT_86455</name>
</gene>
<feature type="compositionally biased region" description="Basic and acidic residues" evidence="8">
    <location>
        <begin position="1"/>
        <end position="31"/>
    </location>
</feature>
<feature type="compositionally biased region" description="Basic and acidic residues" evidence="8">
    <location>
        <begin position="71"/>
        <end position="186"/>
    </location>
</feature>
<dbReference type="InterPro" id="IPR000504">
    <property type="entry name" value="RRM_dom"/>
</dbReference>
<dbReference type="FunFam" id="3.30.70.330:FF:000097">
    <property type="entry name" value="U2 snRNP auxiliary factor large subunit"/>
    <property type="match status" value="1"/>
</dbReference>
<reference evidence="11" key="3">
    <citation type="submission" date="2025-08" db="UniProtKB">
        <authorList>
            <consortium name="RefSeq"/>
        </authorList>
    </citation>
    <scope>IDENTIFICATION</scope>
    <source>
        <strain evidence="11">CBS 342.82</strain>
    </source>
</reference>
<dbReference type="GO" id="GO:0008380">
    <property type="term" value="P:RNA splicing"/>
    <property type="evidence" value="ECO:0007669"/>
    <property type="project" value="UniProtKB-KW"/>
</dbReference>
<dbReference type="GO" id="GO:0003723">
    <property type="term" value="F:RNA binding"/>
    <property type="evidence" value="ECO:0007669"/>
    <property type="project" value="UniProtKB-UniRule"/>
</dbReference>
<feature type="domain" description="RRM" evidence="9">
    <location>
        <begin position="269"/>
        <end position="364"/>
    </location>
</feature>
<evidence type="ECO:0000256" key="2">
    <source>
        <dbReference type="ARBA" id="ARBA00022664"/>
    </source>
</evidence>
<comment type="subcellular location">
    <subcellularLocation>
        <location evidence="1">Nucleus</location>
    </subcellularLocation>
</comment>
<evidence type="ECO:0000259" key="9">
    <source>
        <dbReference type="PROSITE" id="PS50102"/>
    </source>
</evidence>
<dbReference type="GO" id="GO:0005634">
    <property type="term" value="C:nucleus"/>
    <property type="evidence" value="ECO:0007669"/>
    <property type="project" value="UniProtKB-SubCell"/>
</dbReference>
<evidence type="ECO:0000256" key="7">
    <source>
        <dbReference type="PROSITE-ProRule" id="PRU00176"/>
    </source>
</evidence>
<evidence type="ECO:0000256" key="6">
    <source>
        <dbReference type="ARBA" id="ARBA00023242"/>
    </source>
</evidence>
<evidence type="ECO:0000256" key="8">
    <source>
        <dbReference type="SAM" id="MobiDB-lite"/>
    </source>
</evidence>
<dbReference type="InterPro" id="IPR012677">
    <property type="entry name" value="Nucleotide-bd_a/b_plait_sf"/>
</dbReference>
<feature type="region of interest" description="Disordered" evidence="8">
    <location>
        <begin position="1"/>
        <end position="191"/>
    </location>
</feature>
<keyword evidence="5" id="KW-0508">mRNA splicing</keyword>
<dbReference type="Proteomes" id="UP000504637">
    <property type="component" value="Unplaced"/>
</dbReference>
<keyword evidence="4 7" id="KW-0694">RNA-binding</keyword>
<feature type="domain" description="RRM" evidence="9">
    <location>
        <begin position="497"/>
        <end position="588"/>
    </location>
</feature>
<dbReference type="InterPro" id="IPR006529">
    <property type="entry name" value="U2AF_lg"/>
</dbReference>
<dbReference type="RefSeq" id="XP_033456060.1">
    <property type="nucleotide sequence ID" value="XM_033608988.1"/>
</dbReference>
<protein>
    <recommendedName>
        <fullName evidence="9">RRM domain-containing protein</fullName>
    </recommendedName>
</protein>
<keyword evidence="10" id="KW-1185">Reference proteome</keyword>
<dbReference type="AlphaFoldDB" id="A0A6J3LUS6"/>
<dbReference type="SUPFAM" id="SSF54928">
    <property type="entry name" value="RNA-binding domain, RBD"/>
    <property type="match status" value="2"/>
</dbReference>
<keyword evidence="3" id="KW-0677">Repeat</keyword>
<dbReference type="PANTHER" id="PTHR23139">
    <property type="entry name" value="RNA-BINDING PROTEIN"/>
    <property type="match status" value="1"/>
</dbReference>
<accession>A0A6J3LUS6</accession>
<evidence type="ECO:0000256" key="5">
    <source>
        <dbReference type="ARBA" id="ARBA00023187"/>
    </source>
</evidence>
<dbReference type="Gene3D" id="3.30.70.330">
    <property type="match status" value="3"/>
</dbReference>
<dbReference type="InterPro" id="IPR003954">
    <property type="entry name" value="RRM_euk-type"/>
</dbReference>
<dbReference type="NCBIfam" id="TIGR01642">
    <property type="entry name" value="U2AF_lg"/>
    <property type="match status" value="1"/>
</dbReference>
<organism evidence="11">
    <name type="scientific">Dissoconium aciculare CBS 342.82</name>
    <dbReference type="NCBI Taxonomy" id="1314786"/>
    <lineage>
        <taxon>Eukaryota</taxon>
        <taxon>Fungi</taxon>
        <taxon>Dikarya</taxon>
        <taxon>Ascomycota</taxon>
        <taxon>Pezizomycotina</taxon>
        <taxon>Dothideomycetes</taxon>
        <taxon>Dothideomycetidae</taxon>
        <taxon>Mycosphaerellales</taxon>
        <taxon>Dissoconiaceae</taxon>
        <taxon>Dissoconium</taxon>
    </lineage>
</organism>
<keyword evidence="6" id="KW-0539">Nucleus</keyword>
<dbReference type="Pfam" id="PF00076">
    <property type="entry name" value="RRM_1"/>
    <property type="match status" value="2"/>
</dbReference>
<name>A0A6J3LUS6_9PEZI</name>